<name>A0A9Q3KCU4_9BASI</name>
<sequence>MPKPLERGHELLLPHQELFGSGKDHRTLWRLESIVLQRQSQKDKKLVEEPKSFIHRAEKGVGNDSNFGYRTLSCIYQLQTSSRSVYGKSQRTLEEAESSQEPSRQNQLAQTLPTGVQDSQIRAFSSGQCLQYGQNSFRIHSQRAGKDEQDLSTQMIDDIHFVQSSNDVDLGKFDAKFYKIILVMS</sequence>
<evidence type="ECO:0000313" key="3">
    <source>
        <dbReference type="Proteomes" id="UP000765509"/>
    </source>
</evidence>
<evidence type="ECO:0000313" key="2">
    <source>
        <dbReference type="EMBL" id="MBW0577811.1"/>
    </source>
</evidence>
<organism evidence="2 3">
    <name type="scientific">Austropuccinia psidii MF-1</name>
    <dbReference type="NCBI Taxonomy" id="1389203"/>
    <lineage>
        <taxon>Eukaryota</taxon>
        <taxon>Fungi</taxon>
        <taxon>Dikarya</taxon>
        <taxon>Basidiomycota</taxon>
        <taxon>Pucciniomycotina</taxon>
        <taxon>Pucciniomycetes</taxon>
        <taxon>Pucciniales</taxon>
        <taxon>Sphaerophragmiaceae</taxon>
        <taxon>Austropuccinia</taxon>
    </lineage>
</organism>
<dbReference type="EMBL" id="AVOT02101426">
    <property type="protein sequence ID" value="MBW0577811.1"/>
    <property type="molecule type" value="Genomic_DNA"/>
</dbReference>
<comment type="caution">
    <text evidence="2">The sequence shown here is derived from an EMBL/GenBank/DDBJ whole genome shotgun (WGS) entry which is preliminary data.</text>
</comment>
<keyword evidence="3" id="KW-1185">Reference proteome</keyword>
<evidence type="ECO:0000256" key="1">
    <source>
        <dbReference type="SAM" id="MobiDB-lite"/>
    </source>
</evidence>
<reference evidence="2" key="1">
    <citation type="submission" date="2021-03" db="EMBL/GenBank/DDBJ databases">
        <title>Draft genome sequence of rust myrtle Austropuccinia psidii MF-1, a brazilian biotype.</title>
        <authorList>
            <person name="Quecine M.C."/>
            <person name="Pachon D.M.R."/>
            <person name="Bonatelli M.L."/>
            <person name="Correr F.H."/>
            <person name="Franceschini L.M."/>
            <person name="Leite T.F."/>
            <person name="Margarido G.R.A."/>
            <person name="Almeida C.A."/>
            <person name="Ferrarezi J.A."/>
            <person name="Labate C.A."/>
        </authorList>
    </citation>
    <scope>NUCLEOTIDE SEQUENCE</scope>
    <source>
        <strain evidence="2">MF-1</strain>
    </source>
</reference>
<dbReference type="AlphaFoldDB" id="A0A9Q3KCU4"/>
<feature type="compositionally biased region" description="Polar residues" evidence="1">
    <location>
        <begin position="99"/>
        <end position="112"/>
    </location>
</feature>
<accession>A0A9Q3KCU4</accession>
<dbReference type="Proteomes" id="UP000765509">
    <property type="component" value="Unassembled WGS sequence"/>
</dbReference>
<proteinExistence type="predicted"/>
<feature type="region of interest" description="Disordered" evidence="1">
    <location>
        <begin position="87"/>
        <end position="112"/>
    </location>
</feature>
<gene>
    <name evidence="2" type="ORF">O181_117526</name>
</gene>
<protein>
    <submittedName>
        <fullName evidence="2">Uncharacterized protein</fullName>
    </submittedName>
</protein>